<evidence type="ECO:0000313" key="2">
    <source>
        <dbReference type="Proteomes" id="UP000346772"/>
    </source>
</evidence>
<name>A0AAX3H470_CLODI</name>
<dbReference type="EMBL" id="CAADAT010000023">
    <property type="protein sequence ID" value="VFD55647.1"/>
    <property type="molecule type" value="Genomic_DNA"/>
</dbReference>
<dbReference type="Proteomes" id="UP000346772">
    <property type="component" value="Unassembled WGS sequence"/>
</dbReference>
<comment type="caution">
    <text evidence="1">The sequence shown here is derived from an EMBL/GenBank/DDBJ whole genome shotgun (WGS) entry which is preliminary data.</text>
</comment>
<evidence type="ECO:0000313" key="1">
    <source>
        <dbReference type="EMBL" id="VFD55647.1"/>
    </source>
</evidence>
<organism evidence="1 2">
    <name type="scientific">Clostridioides difficile</name>
    <name type="common">Peptoclostridium difficile</name>
    <dbReference type="NCBI Taxonomy" id="1496"/>
    <lineage>
        <taxon>Bacteria</taxon>
        <taxon>Bacillati</taxon>
        <taxon>Bacillota</taxon>
        <taxon>Clostridia</taxon>
        <taxon>Peptostreptococcales</taxon>
        <taxon>Peptostreptococcaceae</taxon>
        <taxon>Clostridioides</taxon>
    </lineage>
</organism>
<accession>A0AAX3H470</accession>
<dbReference type="AlphaFoldDB" id="A0AAX3H470"/>
<proteinExistence type="predicted"/>
<protein>
    <submittedName>
        <fullName evidence="1">Uncharacterized protein</fullName>
    </submittedName>
</protein>
<reference evidence="1 2" key="1">
    <citation type="submission" date="2019-02" db="EMBL/GenBank/DDBJ databases">
        <authorList>
            <consortium name="Pathogen Informatics"/>
        </authorList>
    </citation>
    <scope>NUCLEOTIDE SEQUENCE [LARGE SCALE GENOMIC DNA]</scope>
    <source>
        <strain evidence="1 2">078GUE027</strain>
    </source>
</reference>
<sequence>MEIETKTPDWIRVLENSTFFSFIIKLVLEV</sequence>
<gene>
    <name evidence="1" type="ORF">SAMEA1710456_03183</name>
</gene>